<dbReference type="EC" id="4.4.1.13" evidence="2"/>
<name>A0A212JCC3_9BACT</name>
<dbReference type="RefSeq" id="WP_296948214.1">
    <property type="nucleotide sequence ID" value="NZ_LT599021.1"/>
</dbReference>
<proteinExistence type="inferred from homology"/>
<dbReference type="GO" id="GO:0030170">
    <property type="term" value="F:pyridoxal phosphate binding"/>
    <property type="evidence" value="ECO:0007669"/>
    <property type="project" value="InterPro"/>
</dbReference>
<dbReference type="GO" id="GO:0047804">
    <property type="term" value="F:cysteine-S-conjugate beta-lyase activity"/>
    <property type="evidence" value="ECO:0007669"/>
    <property type="project" value="UniProtKB-EC"/>
</dbReference>
<evidence type="ECO:0000256" key="1">
    <source>
        <dbReference type="ARBA" id="ARBA00001933"/>
    </source>
</evidence>
<dbReference type="AlphaFoldDB" id="A0A212JCC3"/>
<keyword evidence="4 7" id="KW-0456">Lyase</keyword>
<dbReference type="InterPro" id="IPR015424">
    <property type="entry name" value="PyrdxlP-dep_Trfase"/>
</dbReference>
<protein>
    <recommendedName>
        <fullName evidence="2">cysteine-S-conjugate beta-lyase</fullName>
        <ecNumber evidence="2">4.4.1.13</ecNumber>
    </recommendedName>
</protein>
<evidence type="ECO:0000256" key="4">
    <source>
        <dbReference type="ARBA" id="ARBA00023239"/>
    </source>
</evidence>
<evidence type="ECO:0000256" key="5">
    <source>
        <dbReference type="ARBA" id="ARBA00037974"/>
    </source>
</evidence>
<dbReference type="InterPro" id="IPR015421">
    <property type="entry name" value="PyrdxlP-dep_Trfase_major"/>
</dbReference>
<dbReference type="InterPro" id="IPR027619">
    <property type="entry name" value="C-S_lyase_PatB-like"/>
</dbReference>
<dbReference type="PANTHER" id="PTHR43525:SF1">
    <property type="entry name" value="PROTEIN MALY"/>
    <property type="match status" value="1"/>
</dbReference>
<dbReference type="InterPro" id="IPR051798">
    <property type="entry name" value="Class-II_PLP-Dep_Aminotrans"/>
</dbReference>
<dbReference type="PANTHER" id="PTHR43525">
    <property type="entry name" value="PROTEIN MALY"/>
    <property type="match status" value="1"/>
</dbReference>
<dbReference type="NCBIfam" id="TIGR04350">
    <property type="entry name" value="C_S_lyase_PatB"/>
    <property type="match status" value="1"/>
</dbReference>
<organism evidence="7">
    <name type="scientific">uncultured Dysgonomonas sp</name>
    <dbReference type="NCBI Taxonomy" id="206096"/>
    <lineage>
        <taxon>Bacteria</taxon>
        <taxon>Pseudomonadati</taxon>
        <taxon>Bacteroidota</taxon>
        <taxon>Bacteroidia</taxon>
        <taxon>Bacteroidales</taxon>
        <taxon>Dysgonomonadaceae</taxon>
        <taxon>Dysgonomonas</taxon>
        <taxon>environmental samples</taxon>
    </lineage>
</organism>
<feature type="domain" description="Aminotransferase class I/classII large" evidence="6">
    <location>
        <begin position="31"/>
        <end position="382"/>
    </location>
</feature>
<dbReference type="InterPro" id="IPR004839">
    <property type="entry name" value="Aminotransferase_I/II_large"/>
</dbReference>
<dbReference type="InterPro" id="IPR015422">
    <property type="entry name" value="PyrdxlP-dep_Trfase_small"/>
</dbReference>
<dbReference type="SUPFAM" id="SSF53383">
    <property type="entry name" value="PLP-dependent transferases"/>
    <property type="match status" value="1"/>
</dbReference>
<sequence length="394" mass="44828">MKYNFDEIINRKGTNALKTDALAARYGNAELIPLWVADMDFKSPPAITEAIIERAHHGIFGYTCASQEYYNSIINWVNRHHNWQIQQEWITFIPGIVKGIAFVLDCFTSKDHQIIIQPPVYHPFRIIPTLHHRIVVDNPLTLEAGQYKMDLEGLKNIINPASKVLILCNPHNPGGRVWTRQELIDIAEICYEHKILVISDEIHSDLAFAPHKHIPFASVSEKAAQNSITFMAPSKTFNIAGIVSSYSIIPNDELRKKFNKYLESSELDEGHIFAYLAAQTAYEHCDEWLAQAKDYIWNNIKFVDEYLKANIPQIKTMTPEASFLVWLDCRELNLSQKALVSLFVDDAKLALNDGEMFGQGGEGYMRLNVGTPLANIQKALDNLKKAVYAKQIRD</sequence>
<dbReference type="EMBL" id="FLUL01000001">
    <property type="protein sequence ID" value="SBV97058.1"/>
    <property type="molecule type" value="Genomic_DNA"/>
</dbReference>
<dbReference type="Pfam" id="PF00155">
    <property type="entry name" value="Aminotran_1_2"/>
    <property type="match status" value="1"/>
</dbReference>
<gene>
    <name evidence="7" type="primary">patB</name>
    <name evidence="7" type="ORF">KL86DYS2_11205</name>
</gene>
<keyword evidence="3" id="KW-0663">Pyridoxal phosphate</keyword>
<reference evidence="7" key="1">
    <citation type="submission" date="2016-04" db="EMBL/GenBank/DDBJ databases">
        <authorList>
            <person name="Evans L.H."/>
            <person name="Alamgir A."/>
            <person name="Owens N."/>
            <person name="Weber N.D."/>
            <person name="Virtaneva K."/>
            <person name="Barbian K."/>
            <person name="Babar A."/>
            <person name="Rosenke K."/>
        </authorList>
    </citation>
    <scope>NUCLEOTIDE SEQUENCE</scope>
    <source>
        <strain evidence="7">86-2</strain>
    </source>
</reference>
<comment type="similarity">
    <text evidence="5">Belongs to the class-II pyridoxal-phosphate-dependent aminotransferase family. MalY/PatB cystathionine beta-lyase subfamily.</text>
</comment>
<evidence type="ECO:0000256" key="3">
    <source>
        <dbReference type="ARBA" id="ARBA00022898"/>
    </source>
</evidence>
<dbReference type="Gene3D" id="3.90.1150.10">
    <property type="entry name" value="Aspartate Aminotransferase, domain 1"/>
    <property type="match status" value="1"/>
</dbReference>
<dbReference type="Gene3D" id="3.40.640.10">
    <property type="entry name" value="Type I PLP-dependent aspartate aminotransferase-like (Major domain)"/>
    <property type="match status" value="1"/>
</dbReference>
<evidence type="ECO:0000259" key="6">
    <source>
        <dbReference type="Pfam" id="PF00155"/>
    </source>
</evidence>
<evidence type="ECO:0000256" key="2">
    <source>
        <dbReference type="ARBA" id="ARBA00012224"/>
    </source>
</evidence>
<evidence type="ECO:0000313" key="7">
    <source>
        <dbReference type="EMBL" id="SBV97058.1"/>
    </source>
</evidence>
<accession>A0A212JCC3</accession>
<comment type="cofactor">
    <cofactor evidence="1">
        <name>pyridoxal 5'-phosphate</name>
        <dbReference type="ChEBI" id="CHEBI:597326"/>
    </cofactor>
</comment>
<dbReference type="CDD" id="cd00609">
    <property type="entry name" value="AAT_like"/>
    <property type="match status" value="1"/>
</dbReference>